<dbReference type="Proteomes" id="UP000603434">
    <property type="component" value="Unassembled WGS sequence"/>
</dbReference>
<dbReference type="PANTHER" id="PTHR43080:SF2">
    <property type="entry name" value="CBS DOMAIN-CONTAINING PROTEIN"/>
    <property type="match status" value="1"/>
</dbReference>
<organism evidence="4 5">
    <name type="scientific">Candidatus Desulfatibia profunda</name>
    <dbReference type="NCBI Taxonomy" id="2841695"/>
    <lineage>
        <taxon>Bacteria</taxon>
        <taxon>Pseudomonadati</taxon>
        <taxon>Thermodesulfobacteriota</taxon>
        <taxon>Desulfobacteria</taxon>
        <taxon>Desulfobacterales</taxon>
        <taxon>Desulfobacterales incertae sedis</taxon>
        <taxon>Candidatus Desulfatibia</taxon>
    </lineage>
</organism>
<dbReference type="PANTHER" id="PTHR43080">
    <property type="entry name" value="CBS DOMAIN-CONTAINING PROTEIN CBSX3, MITOCHONDRIAL"/>
    <property type="match status" value="1"/>
</dbReference>
<reference evidence="4 5" key="1">
    <citation type="submission" date="2020-08" db="EMBL/GenBank/DDBJ databases">
        <title>Bridging the membrane lipid divide: bacteria of the FCB group superphylum have the potential to synthesize archaeal ether lipids.</title>
        <authorList>
            <person name="Villanueva L."/>
            <person name="Von Meijenfeldt F.A.B."/>
            <person name="Westbye A.B."/>
            <person name="Yadav S."/>
            <person name="Hopmans E.C."/>
            <person name="Dutilh B.E."/>
            <person name="Sinninghe Damste J.S."/>
        </authorList>
    </citation>
    <scope>NUCLEOTIDE SEQUENCE [LARGE SCALE GENOMIC DNA]</scope>
    <source>
        <strain evidence="4">NIOZ-UU30</strain>
    </source>
</reference>
<evidence type="ECO:0000313" key="5">
    <source>
        <dbReference type="Proteomes" id="UP000603434"/>
    </source>
</evidence>
<evidence type="ECO:0000256" key="2">
    <source>
        <dbReference type="PROSITE-ProRule" id="PRU00703"/>
    </source>
</evidence>
<dbReference type="SMART" id="SM00116">
    <property type="entry name" value="CBS"/>
    <property type="match status" value="2"/>
</dbReference>
<sequence>MLVRNWMSTPVITVNAEDYMQNATTLLKEHGIRMLPVMMGAKLVGIVTDRDIKRASASDATSLGMHEILYLRSNVKIKHVMTKAPITVPPDYTVEETAELLLKHKISGVPVVDSSGELVGIITQSDLFRLMVSLTGIGQKGIQFACEVKDRSGAIKEITDMIATFNGRIVSVLTTYETAPTGYRKVYLRAYQIDRQKLPELEKILKEKAKLLYIVDHGENTRTVYD</sequence>
<dbReference type="AlphaFoldDB" id="A0A8J6TNL3"/>
<keyword evidence="1 2" id="KW-0129">CBS domain</keyword>
<proteinExistence type="predicted"/>
<gene>
    <name evidence="4" type="ORF">H8E23_14540</name>
</gene>
<feature type="domain" description="CBS" evidence="3">
    <location>
        <begin position="81"/>
        <end position="140"/>
    </location>
</feature>
<evidence type="ECO:0000259" key="3">
    <source>
        <dbReference type="PROSITE" id="PS51371"/>
    </source>
</evidence>
<evidence type="ECO:0000313" key="4">
    <source>
        <dbReference type="EMBL" id="MBC8362601.1"/>
    </source>
</evidence>
<feature type="domain" description="CBS" evidence="3">
    <location>
        <begin position="7"/>
        <end position="62"/>
    </location>
</feature>
<dbReference type="EMBL" id="JACNJH010000206">
    <property type="protein sequence ID" value="MBC8362601.1"/>
    <property type="molecule type" value="Genomic_DNA"/>
</dbReference>
<dbReference type="Pfam" id="PF00571">
    <property type="entry name" value="CBS"/>
    <property type="match status" value="2"/>
</dbReference>
<accession>A0A8J6TNL3</accession>
<comment type="caution">
    <text evidence="4">The sequence shown here is derived from an EMBL/GenBank/DDBJ whole genome shotgun (WGS) entry which is preliminary data.</text>
</comment>
<dbReference type="PROSITE" id="PS51371">
    <property type="entry name" value="CBS"/>
    <property type="match status" value="2"/>
</dbReference>
<dbReference type="InterPro" id="IPR000644">
    <property type="entry name" value="CBS_dom"/>
</dbReference>
<protein>
    <submittedName>
        <fullName evidence="4">CBS domain-containing protein</fullName>
    </submittedName>
</protein>
<dbReference type="Gene3D" id="3.10.580.10">
    <property type="entry name" value="CBS-domain"/>
    <property type="match status" value="1"/>
</dbReference>
<dbReference type="InterPro" id="IPR051257">
    <property type="entry name" value="Diverse_CBS-Domain"/>
</dbReference>
<evidence type="ECO:0000256" key="1">
    <source>
        <dbReference type="ARBA" id="ARBA00023122"/>
    </source>
</evidence>
<dbReference type="InterPro" id="IPR046342">
    <property type="entry name" value="CBS_dom_sf"/>
</dbReference>
<dbReference type="SUPFAM" id="SSF54631">
    <property type="entry name" value="CBS-domain pair"/>
    <property type="match status" value="1"/>
</dbReference>
<name>A0A8J6TNL3_9BACT</name>
<dbReference type="CDD" id="cd04584">
    <property type="entry name" value="CBS_pair_AcuB_like"/>
    <property type="match status" value="1"/>
</dbReference>